<dbReference type="Proteomes" id="UP000283513">
    <property type="component" value="Unassembled WGS sequence"/>
</dbReference>
<evidence type="ECO:0000256" key="11">
    <source>
        <dbReference type="ARBA" id="ARBA00023136"/>
    </source>
</evidence>
<dbReference type="EC" id="3.6.1.27" evidence="3 17"/>
<dbReference type="EMBL" id="QSHO01000001">
    <property type="protein sequence ID" value="RHC20832.1"/>
    <property type="molecule type" value="Genomic_DNA"/>
</dbReference>
<keyword evidence="11 17" id="KW-0472">Membrane</keyword>
<evidence type="ECO:0000256" key="15">
    <source>
        <dbReference type="ARBA" id="ARBA00032932"/>
    </source>
</evidence>
<gene>
    <name evidence="17" type="primary">uppP</name>
    <name evidence="18" type="ORF">DW856_01055</name>
    <name evidence="19" type="ORF">DWZ31_00620</name>
</gene>
<feature type="transmembrane region" description="Helical" evidence="17">
    <location>
        <begin position="272"/>
        <end position="290"/>
    </location>
</feature>
<dbReference type="GO" id="GO:0009252">
    <property type="term" value="P:peptidoglycan biosynthetic process"/>
    <property type="evidence" value="ECO:0007669"/>
    <property type="project" value="UniProtKB-KW"/>
</dbReference>
<dbReference type="GO" id="GO:0050380">
    <property type="term" value="F:undecaprenyl-diphosphatase activity"/>
    <property type="evidence" value="ECO:0007669"/>
    <property type="project" value="UniProtKB-UniRule"/>
</dbReference>
<keyword evidence="6 17" id="KW-0812">Transmembrane</keyword>
<protein>
    <recommendedName>
        <fullName evidence="4 17">Undecaprenyl-diphosphatase</fullName>
        <ecNumber evidence="3 17">3.6.1.27</ecNumber>
    </recommendedName>
    <alternativeName>
        <fullName evidence="15 17">Bacitracin resistance protein</fullName>
    </alternativeName>
    <alternativeName>
        <fullName evidence="14 17">Undecaprenyl pyrophosphate phosphatase</fullName>
    </alternativeName>
</protein>
<evidence type="ECO:0000256" key="5">
    <source>
        <dbReference type="ARBA" id="ARBA00022475"/>
    </source>
</evidence>
<dbReference type="GO" id="GO:0071555">
    <property type="term" value="P:cell wall organization"/>
    <property type="evidence" value="ECO:0007669"/>
    <property type="project" value="UniProtKB-KW"/>
</dbReference>
<organism evidence="18 20">
    <name type="scientific">Roseburia intestinalis</name>
    <dbReference type="NCBI Taxonomy" id="166486"/>
    <lineage>
        <taxon>Bacteria</taxon>
        <taxon>Bacillati</taxon>
        <taxon>Bacillota</taxon>
        <taxon>Clostridia</taxon>
        <taxon>Lachnospirales</taxon>
        <taxon>Lachnospiraceae</taxon>
        <taxon>Roseburia</taxon>
    </lineage>
</organism>
<dbReference type="GO" id="GO:0008360">
    <property type="term" value="P:regulation of cell shape"/>
    <property type="evidence" value="ECO:0007669"/>
    <property type="project" value="UniProtKB-KW"/>
</dbReference>
<keyword evidence="8 17" id="KW-0133">Cell shape</keyword>
<dbReference type="InterPro" id="IPR003824">
    <property type="entry name" value="UppP"/>
</dbReference>
<evidence type="ECO:0000313" key="19">
    <source>
        <dbReference type="EMBL" id="RHN11989.1"/>
    </source>
</evidence>
<evidence type="ECO:0000256" key="2">
    <source>
        <dbReference type="ARBA" id="ARBA00010621"/>
    </source>
</evidence>
<evidence type="ECO:0000256" key="12">
    <source>
        <dbReference type="ARBA" id="ARBA00023251"/>
    </source>
</evidence>
<name>A0A1Q6SGQ9_9FIRM</name>
<dbReference type="Proteomes" id="UP000283586">
    <property type="component" value="Unassembled WGS sequence"/>
</dbReference>
<dbReference type="HAMAP" id="MF_01006">
    <property type="entry name" value="Undec_diphosphatase"/>
    <property type="match status" value="1"/>
</dbReference>
<evidence type="ECO:0000256" key="6">
    <source>
        <dbReference type="ARBA" id="ARBA00022692"/>
    </source>
</evidence>
<dbReference type="PANTHER" id="PTHR30622:SF2">
    <property type="entry name" value="UNDECAPRENYL-DIPHOSPHATASE"/>
    <property type="match status" value="1"/>
</dbReference>
<dbReference type="OrthoDB" id="9808289at2"/>
<evidence type="ECO:0000256" key="13">
    <source>
        <dbReference type="ARBA" id="ARBA00023316"/>
    </source>
</evidence>
<evidence type="ECO:0000313" key="18">
    <source>
        <dbReference type="EMBL" id="RHC20832.1"/>
    </source>
</evidence>
<evidence type="ECO:0000256" key="3">
    <source>
        <dbReference type="ARBA" id="ARBA00012374"/>
    </source>
</evidence>
<proteinExistence type="inferred from homology"/>
<evidence type="ECO:0000256" key="4">
    <source>
        <dbReference type="ARBA" id="ARBA00021581"/>
    </source>
</evidence>
<dbReference type="GO" id="GO:0046677">
    <property type="term" value="P:response to antibiotic"/>
    <property type="evidence" value="ECO:0007669"/>
    <property type="project" value="UniProtKB-UniRule"/>
</dbReference>
<accession>A0A1Q6SGQ9</accession>
<keyword evidence="5 17" id="KW-1003">Cell membrane</keyword>
<evidence type="ECO:0000256" key="1">
    <source>
        <dbReference type="ARBA" id="ARBA00004651"/>
    </source>
</evidence>
<evidence type="ECO:0000256" key="16">
    <source>
        <dbReference type="ARBA" id="ARBA00047594"/>
    </source>
</evidence>
<keyword evidence="9 17" id="KW-0573">Peptidoglycan synthesis</keyword>
<keyword evidence="7 17" id="KW-0378">Hydrolase</keyword>
<evidence type="ECO:0000313" key="20">
    <source>
        <dbReference type="Proteomes" id="UP000283513"/>
    </source>
</evidence>
<keyword evidence="13 17" id="KW-0961">Cell wall biogenesis/degradation</keyword>
<feature type="transmembrane region" description="Helical" evidence="17">
    <location>
        <begin position="242"/>
        <end position="260"/>
    </location>
</feature>
<comment type="function">
    <text evidence="17">Catalyzes the dephosphorylation of undecaprenyl diphosphate (UPP). Confers resistance to bacitracin.</text>
</comment>
<feature type="transmembrane region" description="Helical" evidence="17">
    <location>
        <begin position="140"/>
        <end position="158"/>
    </location>
</feature>
<feature type="transmembrane region" description="Helical" evidence="17">
    <location>
        <begin position="74"/>
        <end position="93"/>
    </location>
</feature>
<dbReference type="AlphaFoldDB" id="A0A1Q6SGQ9"/>
<comment type="subcellular location">
    <subcellularLocation>
        <location evidence="1 17">Cell membrane</location>
        <topology evidence="1 17">Multi-pass membrane protein</topology>
    </subcellularLocation>
</comment>
<dbReference type="PANTHER" id="PTHR30622">
    <property type="entry name" value="UNDECAPRENYL-DIPHOSPHATASE"/>
    <property type="match status" value="1"/>
</dbReference>
<comment type="caution">
    <text evidence="18">The sequence shown here is derived from an EMBL/GenBank/DDBJ whole genome shotgun (WGS) entry which is preliminary data.</text>
</comment>
<sequence length="324" mass="35197">MTICLKYGKIKYVCKKLPQKNDLLRRYKEEADMSLLQAILMGIIQGLTEFLPVSSSGHLAIFKILFGVDTDTGLLFDVLLHIGTLAAICIVYYKDVLKMIVEGIGIIRDCFINLIRFIGNKTGKTDEPYLRIVNSSYRKLVVLIIVSTIPTGIIGVVGKDVVEMASEILLIPGICLILTAVLLFIADHTRDGEKLPKSVTYTNAFGVGIAQGIATLPGLSRSGTTITACLLSGFNRNFAVKYSFLMSIPAILGALVLELKDCTAVALSGAEIAYYVVGMIIAAVVGYVCIKTMLIVVRRKKFTGFAIYCLIVGVISIGGYIYMA</sequence>
<evidence type="ECO:0000313" key="21">
    <source>
        <dbReference type="Proteomes" id="UP000283586"/>
    </source>
</evidence>
<comment type="miscellaneous">
    <text evidence="17">Bacitracin is thought to be involved in the inhibition of peptidoglycan synthesis by sequestering undecaprenyl diphosphate, thereby reducing the pool of lipid carrier available.</text>
</comment>
<evidence type="ECO:0000256" key="7">
    <source>
        <dbReference type="ARBA" id="ARBA00022801"/>
    </source>
</evidence>
<evidence type="ECO:0000256" key="10">
    <source>
        <dbReference type="ARBA" id="ARBA00022989"/>
    </source>
</evidence>
<evidence type="ECO:0000256" key="17">
    <source>
        <dbReference type="HAMAP-Rule" id="MF_01006"/>
    </source>
</evidence>
<dbReference type="Pfam" id="PF02673">
    <property type="entry name" value="BacA"/>
    <property type="match status" value="1"/>
</dbReference>
<feature type="transmembrane region" description="Helical" evidence="17">
    <location>
        <begin position="35"/>
        <end position="54"/>
    </location>
</feature>
<keyword evidence="10 17" id="KW-1133">Transmembrane helix</keyword>
<keyword evidence="12 17" id="KW-0046">Antibiotic resistance</keyword>
<dbReference type="EMBL" id="QRQN01000001">
    <property type="protein sequence ID" value="RHN11989.1"/>
    <property type="molecule type" value="Genomic_DNA"/>
</dbReference>
<reference evidence="20 21" key="1">
    <citation type="submission" date="2018-08" db="EMBL/GenBank/DDBJ databases">
        <title>A genome reference for cultivated species of the human gut microbiota.</title>
        <authorList>
            <person name="Zou Y."/>
            <person name="Xue W."/>
            <person name="Luo G."/>
        </authorList>
    </citation>
    <scope>NUCLEOTIDE SEQUENCE [LARGE SCALE GENOMIC DNA]</scope>
    <source>
        <strain evidence="19 21">AF31-21AC</strain>
        <strain evidence="18 20">AM37-1AC</strain>
    </source>
</reference>
<comment type="similarity">
    <text evidence="2 17">Belongs to the UppP family.</text>
</comment>
<comment type="catalytic activity">
    <reaction evidence="16 17">
        <text>di-trans,octa-cis-undecaprenyl diphosphate + H2O = di-trans,octa-cis-undecaprenyl phosphate + phosphate + H(+)</text>
        <dbReference type="Rhea" id="RHEA:28094"/>
        <dbReference type="ChEBI" id="CHEBI:15377"/>
        <dbReference type="ChEBI" id="CHEBI:15378"/>
        <dbReference type="ChEBI" id="CHEBI:43474"/>
        <dbReference type="ChEBI" id="CHEBI:58405"/>
        <dbReference type="ChEBI" id="CHEBI:60392"/>
        <dbReference type="EC" id="3.6.1.27"/>
    </reaction>
</comment>
<feature type="transmembrane region" description="Helical" evidence="17">
    <location>
        <begin position="164"/>
        <end position="186"/>
    </location>
</feature>
<evidence type="ECO:0000256" key="8">
    <source>
        <dbReference type="ARBA" id="ARBA00022960"/>
    </source>
</evidence>
<evidence type="ECO:0000256" key="9">
    <source>
        <dbReference type="ARBA" id="ARBA00022984"/>
    </source>
</evidence>
<dbReference type="GO" id="GO:0005886">
    <property type="term" value="C:plasma membrane"/>
    <property type="evidence" value="ECO:0007669"/>
    <property type="project" value="UniProtKB-SubCell"/>
</dbReference>
<evidence type="ECO:0000256" key="14">
    <source>
        <dbReference type="ARBA" id="ARBA00032707"/>
    </source>
</evidence>
<feature type="transmembrane region" description="Helical" evidence="17">
    <location>
        <begin position="302"/>
        <end position="323"/>
    </location>
</feature>